<dbReference type="PRINTS" id="PR00035">
    <property type="entry name" value="HTHGNTR"/>
</dbReference>
<evidence type="ECO:0000256" key="3">
    <source>
        <dbReference type="ARBA" id="ARBA00023163"/>
    </source>
</evidence>
<comment type="caution">
    <text evidence="5">The sequence shown here is derived from an EMBL/GenBank/DDBJ whole genome shotgun (WGS) entry which is preliminary data.</text>
</comment>
<dbReference type="RefSeq" id="WP_308122948.1">
    <property type="nucleotide sequence ID" value="NZ_BAAAYV010000006.1"/>
</dbReference>
<dbReference type="SMART" id="SM00895">
    <property type="entry name" value="FCD"/>
    <property type="match status" value="1"/>
</dbReference>
<organism evidence="5 6">
    <name type="scientific">Microbacterium marinilacus</name>
    <dbReference type="NCBI Taxonomy" id="415209"/>
    <lineage>
        <taxon>Bacteria</taxon>
        <taxon>Bacillati</taxon>
        <taxon>Actinomycetota</taxon>
        <taxon>Actinomycetes</taxon>
        <taxon>Micrococcales</taxon>
        <taxon>Microbacteriaceae</taxon>
        <taxon>Microbacterium</taxon>
    </lineage>
</organism>
<evidence type="ECO:0000256" key="1">
    <source>
        <dbReference type="ARBA" id="ARBA00023015"/>
    </source>
</evidence>
<dbReference type="PANTHER" id="PTHR43537:SF5">
    <property type="entry name" value="UXU OPERON TRANSCRIPTIONAL REGULATOR"/>
    <property type="match status" value="1"/>
</dbReference>
<evidence type="ECO:0000313" key="5">
    <source>
        <dbReference type="EMBL" id="GAA3657166.1"/>
    </source>
</evidence>
<protein>
    <submittedName>
        <fullName evidence="5">FCD domain-containing protein</fullName>
    </submittedName>
</protein>
<keyword evidence="1" id="KW-0805">Transcription regulation</keyword>
<dbReference type="Proteomes" id="UP001410795">
    <property type="component" value="Unassembled WGS sequence"/>
</dbReference>
<dbReference type="Pfam" id="PF07729">
    <property type="entry name" value="FCD"/>
    <property type="match status" value="1"/>
</dbReference>
<dbReference type="Gene3D" id="1.20.120.530">
    <property type="entry name" value="GntR ligand-binding domain-like"/>
    <property type="match status" value="1"/>
</dbReference>
<dbReference type="InterPro" id="IPR008920">
    <property type="entry name" value="TF_FadR/GntR_C"/>
</dbReference>
<sequence>MPSIPVSQREATSGSASPRAWRLVLERIETDLLEGRLGPGDRLPGERDLAANLGVGRSSVREALRVLESMGLVRTASGSGPSAGAMIVATPQGGMATLLRLQLAAQGFPFADVVATRAALETSVVEALALRVRDEGGVDLVEPERLLAAMSAADLDADDFLALDARFHLSLAEASGNVVVVAVMAGLRTAIESYGRQGAHAAPDWPALVEDLRRQHAAVLDAVRAGDPELARERIRSHIIGFYARTHRLGEPAGADV</sequence>
<dbReference type="EMBL" id="BAAAYV010000006">
    <property type="protein sequence ID" value="GAA3657166.1"/>
    <property type="molecule type" value="Genomic_DNA"/>
</dbReference>
<dbReference type="InterPro" id="IPR011711">
    <property type="entry name" value="GntR_C"/>
</dbReference>
<dbReference type="CDD" id="cd07377">
    <property type="entry name" value="WHTH_GntR"/>
    <property type="match status" value="1"/>
</dbReference>
<dbReference type="Pfam" id="PF00392">
    <property type="entry name" value="GntR"/>
    <property type="match status" value="1"/>
</dbReference>
<evidence type="ECO:0000259" key="4">
    <source>
        <dbReference type="PROSITE" id="PS50949"/>
    </source>
</evidence>
<dbReference type="SUPFAM" id="SSF46785">
    <property type="entry name" value="Winged helix' DNA-binding domain"/>
    <property type="match status" value="1"/>
</dbReference>
<dbReference type="SUPFAM" id="SSF48008">
    <property type="entry name" value="GntR ligand-binding domain-like"/>
    <property type="match status" value="1"/>
</dbReference>
<keyword evidence="6" id="KW-1185">Reference proteome</keyword>
<keyword evidence="3" id="KW-0804">Transcription</keyword>
<dbReference type="PANTHER" id="PTHR43537">
    <property type="entry name" value="TRANSCRIPTIONAL REGULATOR, GNTR FAMILY"/>
    <property type="match status" value="1"/>
</dbReference>
<reference evidence="6" key="1">
    <citation type="journal article" date="2019" name="Int. J. Syst. Evol. Microbiol.">
        <title>The Global Catalogue of Microorganisms (GCM) 10K type strain sequencing project: providing services to taxonomists for standard genome sequencing and annotation.</title>
        <authorList>
            <consortium name="The Broad Institute Genomics Platform"/>
            <consortium name="The Broad Institute Genome Sequencing Center for Infectious Disease"/>
            <person name="Wu L."/>
            <person name="Ma J."/>
        </authorList>
    </citation>
    <scope>NUCLEOTIDE SEQUENCE [LARGE SCALE GENOMIC DNA]</scope>
    <source>
        <strain evidence="6">JCM 16546</strain>
    </source>
</reference>
<accession>A0ABP7BF16</accession>
<evidence type="ECO:0000256" key="2">
    <source>
        <dbReference type="ARBA" id="ARBA00023125"/>
    </source>
</evidence>
<dbReference type="InterPro" id="IPR036390">
    <property type="entry name" value="WH_DNA-bd_sf"/>
</dbReference>
<name>A0ABP7BF16_9MICO</name>
<dbReference type="PROSITE" id="PS50949">
    <property type="entry name" value="HTH_GNTR"/>
    <property type="match status" value="1"/>
</dbReference>
<proteinExistence type="predicted"/>
<dbReference type="InterPro" id="IPR036388">
    <property type="entry name" value="WH-like_DNA-bd_sf"/>
</dbReference>
<dbReference type="SMART" id="SM00345">
    <property type="entry name" value="HTH_GNTR"/>
    <property type="match status" value="1"/>
</dbReference>
<dbReference type="Gene3D" id="1.10.10.10">
    <property type="entry name" value="Winged helix-like DNA-binding domain superfamily/Winged helix DNA-binding domain"/>
    <property type="match status" value="1"/>
</dbReference>
<evidence type="ECO:0000313" key="6">
    <source>
        <dbReference type="Proteomes" id="UP001410795"/>
    </source>
</evidence>
<dbReference type="InterPro" id="IPR000524">
    <property type="entry name" value="Tscrpt_reg_HTH_GntR"/>
</dbReference>
<keyword evidence="2" id="KW-0238">DNA-binding</keyword>
<feature type="domain" description="HTH gntR-type" evidence="4">
    <location>
        <begin position="18"/>
        <end position="90"/>
    </location>
</feature>
<gene>
    <name evidence="5" type="ORF">GCM10022202_16850</name>
</gene>